<reference evidence="2 3" key="2">
    <citation type="journal article" date="2019" name="Nat. Med.">
        <title>A library of human gut bacterial isolates paired with longitudinal multiomics data enables mechanistic microbiome research.</title>
        <authorList>
            <person name="Poyet M."/>
            <person name="Groussin M."/>
            <person name="Gibbons S.M."/>
            <person name="Avila-Pacheco J."/>
            <person name="Jiang X."/>
            <person name="Kearney S.M."/>
            <person name="Perrotta A.R."/>
            <person name="Berdy B."/>
            <person name="Zhao S."/>
            <person name="Lieberman T.D."/>
            <person name="Swanson P.K."/>
            <person name="Smith M."/>
            <person name="Roesemann S."/>
            <person name="Alexander J.E."/>
            <person name="Rich S.A."/>
            <person name="Livny J."/>
            <person name="Vlamakis H."/>
            <person name="Clish C."/>
            <person name="Bullock K."/>
            <person name="Deik A."/>
            <person name="Scott J."/>
            <person name="Pierce K.A."/>
            <person name="Xavier R.J."/>
            <person name="Alm E.J."/>
        </authorList>
    </citation>
    <scope>NUCLEOTIDE SEQUENCE [LARGE SCALE GENOMIC DNA]</scope>
    <source>
        <strain evidence="2 3">BIOML-A5</strain>
    </source>
</reference>
<reference evidence="1" key="1">
    <citation type="submission" date="2015-09" db="EMBL/GenBank/DDBJ databases">
        <authorList>
            <consortium name="Pathogen Informatics"/>
        </authorList>
    </citation>
    <scope>NUCLEOTIDE SEQUENCE [LARGE SCALE GENOMIC DNA]</scope>
    <source>
        <strain evidence="1">2789STDY5834884</strain>
    </source>
</reference>
<proteinExistence type="predicted"/>
<name>A0A174HBP0_9FIRM</name>
<organism evidence="1">
    <name type="scientific">Agathobacter rectalis</name>
    <dbReference type="NCBI Taxonomy" id="39491"/>
    <lineage>
        <taxon>Bacteria</taxon>
        <taxon>Bacillati</taxon>
        <taxon>Bacillota</taxon>
        <taxon>Clostridia</taxon>
        <taxon>Lachnospirales</taxon>
        <taxon>Lachnospiraceae</taxon>
        <taxon>Agathobacter</taxon>
    </lineage>
</organism>
<evidence type="ECO:0000313" key="2">
    <source>
        <dbReference type="EMBL" id="MSD26705.1"/>
    </source>
</evidence>
<gene>
    <name evidence="1" type="ORF">ERS852497_00535</name>
    <name evidence="2" type="ORF">GKE44_05920</name>
</gene>
<evidence type="ECO:0000313" key="3">
    <source>
        <dbReference type="Proteomes" id="UP000465607"/>
    </source>
</evidence>
<dbReference type="EMBL" id="CZAJ01000003">
    <property type="protein sequence ID" value="CUO70796.1"/>
    <property type="molecule type" value="Genomic_DNA"/>
</dbReference>
<dbReference type="EMBL" id="WKQV01000005">
    <property type="protein sequence ID" value="MSD26705.1"/>
    <property type="molecule type" value="Genomic_DNA"/>
</dbReference>
<dbReference type="AlphaFoldDB" id="A0A174HBP0"/>
<dbReference type="Proteomes" id="UP000465607">
    <property type="component" value="Unassembled WGS sequence"/>
</dbReference>
<evidence type="ECO:0000313" key="1">
    <source>
        <dbReference type="EMBL" id="CUO70796.1"/>
    </source>
</evidence>
<accession>A0A174HBP0</accession>
<dbReference type="RefSeq" id="WP_055272690.1">
    <property type="nucleotide sequence ID" value="NZ_CZAJ01000003.1"/>
</dbReference>
<sequence length="236" mass="26714">MENDKVINCLMELLKGENFMSADYTNIALQNGTNLNVLREIYLCACDKISVKDVQEVIDNRKTDIAGYLRKIRYQKACGVIIGKGNNTLKDMSKLADAVQAKINTLGESIMTVEKKTGELSDMFVDIKPPQGAVTMPYAGVQQTATADVKREDEKTASFKRKRLKRRQKTDIAEYISLLKEEGYKSEQISYVLSLAEEGVTPAEMEEFIHPGISVDMMEKIRRMKKKNRNKDVEES</sequence>
<dbReference type="Proteomes" id="UP000095602">
    <property type="component" value="Unassembled WGS sequence"/>
</dbReference>
<protein>
    <submittedName>
        <fullName evidence="1">Uncharacterized protein</fullName>
    </submittedName>
</protein>